<dbReference type="PANTHER" id="PTHR12215:SF10">
    <property type="entry name" value="L-AMINOADIPATE-SEMIALDEHYDE DEHYDROGENASE-PHOSPHOPANTETHEINYL TRANSFERASE"/>
    <property type="match status" value="1"/>
</dbReference>
<comment type="similarity">
    <text evidence="1">Belongs to the P-Pant transferase superfamily. Gsp/Sfp/HetI/AcpT family.</text>
</comment>
<name>A0ABZ0HQH7_9HYPH</name>
<dbReference type="Pfam" id="PF22624">
    <property type="entry name" value="AASDHPPT_N"/>
    <property type="match status" value="1"/>
</dbReference>
<dbReference type="Gene3D" id="3.90.470.20">
    <property type="entry name" value="4'-phosphopantetheinyl transferase domain"/>
    <property type="match status" value="1"/>
</dbReference>
<evidence type="ECO:0000259" key="3">
    <source>
        <dbReference type="Pfam" id="PF01648"/>
    </source>
</evidence>
<gene>
    <name evidence="5" type="ORF">RZS28_13445</name>
</gene>
<accession>A0ABZ0HQH7</accession>
<evidence type="ECO:0000256" key="1">
    <source>
        <dbReference type="ARBA" id="ARBA00010990"/>
    </source>
</evidence>
<evidence type="ECO:0000313" key="6">
    <source>
        <dbReference type="Proteomes" id="UP001626536"/>
    </source>
</evidence>
<dbReference type="EMBL" id="CP136862">
    <property type="protein sequence ID" value="WOJ88808.1"/>
    <property type="molecule type" value="Genomic_DNA"/>
</dbReference>
<reference evidence="5 6" key="1">
    <citation type="submission" date="2023-10" db="EMBL/GenBank/DDBJ databases">
        <title>Novel methanotroph of the genus Methylocapsa from a subarctic wetland.</title>
        <authorList>
            <person name="Belova S.E."/>
            <person name="Oshkin I.Y."/>
            <person name="Miroshnikov K."/>
            <person name="Dedysh S.N."/>
        </authorList>
    </citation>
    <scope>NUCLEOTIDE SEQUENCE [LARGE SCALE GENOMIC DNA]</scope>
    <source>
        <strain evidence="5 6">RX1</strain>
    </source>
</reference>
<evidence type="ECO:0000256" key="2">
    <source>
        <dbReference type="ARBA" id="ARBA00022679"/>
    </source>
</evidence>
<keyword evidence="6" id="KW-1185">Reference proteome</keyword>
<organism evidence="5 6">
    <name type="scientific">Methylocapsa polymorpha</name>
    <dbReference type="NCBI Taxonomy" id="3080828"/>
    <lineage>
        <taxon>Bacteria</taxon>
        <taxon>Pseudomonadati</taxon>
        <taxon>Pseudomonadota</taxon>
        <taxon>Alphaproteobacteria</taxon>
        <taxon>Hyphomicrobiales</taxon>
        <taxon>Beijerinckiaceae</taxon>
        <taxon>Methylocapsa</taxon>
    </lineage>
</organism>
<protein>
    <submittedName>
        <fullName evidence="5">4'-phosphopantetheinyl transferase superfamily protein</fullName>
    </submittedName>
</protein>
<dbReference type="InterPro" id="IPR055066">
    <property type="entry name" value="AASDHPPT_N"/>
</dbReference>
<dbReference type="Pfam" id="PF01648">
    <property type="entry name" value="ACPS"/>
    <property type="match status" value="1"/>
</dbReference>
<dbReference type="GO" id="GO:0016740">
    <property type="term" value="F:transferase activity"/>
    <property type="evidence" value="ECO:0007669"/>
    <property type="project" value="UniProtKB-KW"/>
</dbReference>
<dbReference type="Proteomes" id="UP001626536">
    <property type="component" value="Chromosome"/>
</dbReference>
<proteinExistence type="inferred from homology"/>
<dbReference type="RefSeq" id="WP_407338245.1">
    <property type="nucleotide sequence ID" value="NZ_CP136862.1"/>
</dbReference>
<dbReference type="InterPro" id="IPR008278">
    <property type="entry name" value="4-PPantetheinyl_Trfase_dom"/>
</dbReference>
<dbReference type="InterPro" id="IPR050559">
    <property type="entry name" value="P-Pant_transferase_sf"/>
</dbReference>
<dbReference type="SUPFAM" id="SSF56214">
    <property type="entry name" value="4'-phosphopantetheinyl transferase"/>
    <property type="match status" value="2"/>
</dbReference>
<sequence length="243" mass="26808">MPMRESSARDLTNQEPPAARFDLRRLEAKGAAPSLWLLGLADPIGRALEHANDLSAEERSRADRFFRAEDRTRFVLTRAALRSLLGEATGCPPKDIAFETGAYGKPHLAHGRGPHFNVSHSGSFALIGISDRPIGVDIELMRDTFDELALARAFFCEDEHHFLAGLERPAQLQSFYKIWTCKEAVLKAFGVGISNYLMDFSIELTPDGFRIRPKLECFTPRLTAVLAEPVEAPPGYAAAVALA</sequence>
<keyword evidence="2 5" id="KW-0808">Transferase</keyword>
<feature type="domain" description="4'-phosphopantetheinyl transferase N-terminal" evidence="4">
    <location>
        <begin position="52"/>
        <end position="127"/>
    </location>
</feature>
<feature type="domain" description="4'-phosphopantetheinyl transferase" evidence="3">
    <location>
        <begin position="133"/>
        <end position="208"/>
    </location>
</feature>
<evidence type="ECO:0000259" key="4">
    <source>
        <dbReference type="Pfam" id="PF22624"/>
    </source>
</evidence>
<dbReference type="PANTHER" id="PTHR12215">
    <property type="entry name" value="PHOSPHOPANTETHEINE TRANSFERASE"/>
    <property type="match status" value="1"/>
</dbReference>
<evidence type="ECO:0000313" key="5">
    <source>
        <dbReference type="EMBL" id="WOJ88808.1"/>
    </source>
</evidence>
<dbReference type="InterPro" id="IPR037143">
    <property type="entry name" value="4-PPantetheinyl_Trfase_dom_sf"/>
</dbReference>